<keyword evidence="4" id="KW-0408">Iron</keyword>
<dbReference type="Pfam" id="PF12831">
    <property type="entry name" value="FAD_oxidored"/>
    <property type="match status" value="1"/>
</dbReference>
<sequence>MKPASKPTRKAPLLPTSRRSFFKEAAAAAGVLMLPGSTVLHGQNLSSYETGGFISKDGKLDTHEHQVDLCVVGAGLAGMCAAIAAARRGAKVALMHDRPVLGGNASSEIRQWIVGAGTRVRDLQETGIMEEILVENMYRNPKRNFAIWDSILYEKVRFEPNIDLMLNCSCCQAEMDGKTIKSITGYQTTTQRWHKVSAPIFIDCSGDSILAPLTGADYRFGREAAEEFGEEFAVAKADKKTMGMSILFQVRETEHPVSFTPPKWAHVFKTDAEMKNKPHNIYAINTNLYWVELGGEQDGIGDTEEIRDELLKIAFGVWDHIKNWCPQKNAANWELEWMGFLPGKRESRRYIGDYMLKQQDVENHPVFPDTIAYGGWQIDDHLPGGFAMDSVDGEKHLRKRRLSEPYTIPYRSIYSKNIKNLMFAGRNISATHVGIATTRVMGTCGILGQAAGTAAWIAVQNKLTPREVGKTKIREIQAALMEDDCFLPGFKREISPLSKQAELSCDYGDCSQLHNGIDRRIWGRDNGYYGKTKKAITYTFKKPTKISQVRLVFDSDLNREHTGGNPDGVLTSWVMFHPLSHNKTSFGFPGCMIKSYRIEARVGGEWKTVFETDENYHRFIRLDVNVTADAVRFIPFATHMSAKKINDYGSSTAHLFAFEVR</sequence>
<keyword evidence="1" id="KW-0004">4Fe-4S</keyword>
<dbReference type="KEGG" id="elut:CKA38_09175"/>
<keyword evidence="3" id="KW-0560">Oxidoreductase</keyword>
<organism evidence="6 7">
    <name type="scientific">Ereboglobus luteus</name>
    <dbReference type="NCBI Taxonomy" id="1796921"/>
    <lineage>
        <taxon>Bacteria</taxon>
        <taxon>Pseudomonadati</taxon>
        <taxon>Verrucomicrobiota</taxon>
        <taxon>Opitutia</taxon>
        <taxon>Opitutales</taxon>
        <taxon>Opitutaceae</taxon>
        <taxon>Ereboglobus</taxon>
    </lineage>
</organism>
<dbReference type="InterPro" id="IPR036188">
    <property type="entry name" value="FAD/NAD-bd_sf"/>
</dbReference>
<dbReference type="AlphaFoldDB" id="A0A2U8E4C0"/>
<keyword evidence="2" id="KW-0479">Metal-binding</keyword>
<evidence type="ECO:0000313" key="6">
    <source>
        <dbReference type="EMBL" id="AWI09394.1"/>
    </source>
</evidence>
<dbReference type="GO" id="GO:0016491">
    <property type="term" value="F:oxidoreductase activity"/>
    <property type="evidence" value="ECO:0007669"/>
    <property type="project" value="UniProtKB-KW"/>
</dbReference>
<evidence type="ECO:0000256" key="4">
    <source>
        <dbReference type="ARBA" id="ARBA00023004"/>
    </source>
</evidence>
<name>A0A2U8E4C0_9BACT</name>
<accession>A0A2U8E4C0</accession>
<dbReference type="PANTHER" id="PTHR43498:SF1">
    <property type="entry name" value="COB--COM HETERODISULFIDE REDUCTASE IRON-SULFUR SUBUNIT A"/>
    <property type="match status" value="1"/>
</dbReference>
<dbReference type="EMBL" id="CP023004">
    <property type="protein sequence ID" value="AWI09394.1"/>
    <property type="molecule type" value="Genomic_DNA"/>
</dbReference>
<dbReference type="Gene3D" id="3.50.50.60">
    <property type="entry name" value="FAD/NAD(P)-binding domain"/>
    <property type="match status" value="1"/>
</dbReference>
<dbReference type="OrthoDB" id="9759982at2"/>
<evidence type="ECO:0000256" key="1">
    <source>
        <dbReference type="ARBA" id="ARBA00022485"/>
    </source>
</evidence>
<dbReference type="SUPFAM" id="SSF51905">
    <property type="entry name" value="FAD/NAD(P)-binding domain"/>
    <property type="match status" value="1"/>
</dbReference>
<dbReference type="GO" id="GO:0051539">
    <property type="term" value="F:4 iron, 4 sulfur cluster binding"/>
    <property type="evidence" value="ECO:0007669"/>
    <property type="project" value="UniProtKB-KW"/>
</dbReference>
<dbReference type="InterPro" id="IPR039650">
    <property type="entry name" value="HdrA-like"/>
</dbReference>
<evidence type="ECO:0000256" key="5">
    <source>
        <dbReference type="ARBA" id="ARBA00023014"/>
    </source>
</evidence>
<dbReference type="RefSeq" id="WP_108825203.1">
    <property type="nucleotide sequence ID" value="NZ_CP023004.1"/>
</dbReference>
<keyword evidence="7" id="KW-1185">Reference proteome</keyword>
<dbReference type="PANTHER" id="PTHR43498">
    <property type="entry name" value="FERREDOXIN:COB-COM HETERODISULFIDE REDUCTASE SUBUNIT A"/>
    <property type="match status" value="1"/>
</dbReference>
<gene>
    <name evidence="6" type="ORF">CKA38_09175</name>
</gene>
<evidence type="ECO:0000256" key="3">
    <source>
        <dbReference type="ARBA" id="ARBA00023002"/>
    </source>
</evidence>
<proteinExistence type="predicted"/>
<evidence type="ECO:0000256" key="2">
    <source>
        <dbReference type="ARBA" id="ARBA00022723"/>
    </source>
</evidence>
<dbReference type="GO" id="GO:0046872">
    <property type="term" value="F:metal ion binding"/>
    <property type="evidence" value="ECO:0007669"/>
    <property type="project" value="UniProtKB-KW"/>
</dbReference>
<evidence type="ECO:0008006" key="8">
    <source>
        <dbReference type="Google" id="ProtNLM"/>
    </source>
</evidence>
<protein>
    <recommendedName>
        <fullName evidence="8">FAD-dependent oxidoreductase</fullName>
    </recommendedName>
</protein>
<dbReference type="Proteomes" id="UP000244896">
    <property type="component" value="Chromosome"/>
</dbReference>
<reference evidence="6 7" key="1">
    <citation type="journal article" date="2018" name="Syst. Appl. Microbiol.">
        <title>Ereboglobus luteus gen. nov. sp. nov. from cockroach guts, and new insights into the oxygen relationship of the genera Opitutus and Didymococcus (Verrucomicrobia: Opitutaceae).</title>
        <authorList>
            <person name="Tegtmeier D."/>
            <person name="Belitz A."/>
            <person name="Radek R."/>
            <person name="Heimerl T."/>
            <person name="Brune A."/>
        </authorList>
    </citation>
    <scope>NUCLEOTIDE SEQUENCE [LARGE SCALE GENOMIC DNA]</scope>
    <source>
        <strain evidence="6 7">Ho45</strain>
    </source>
</reference>
<keyword evidence="5" id="KW-0411">Iron-sulfur</keyword>
<evidence type="ECO:0000313" key="7">
    <source>
        <dbReference type="Proteomes" id="UP000244896"/>
    </source>
</evidence>